<dbReference type="Pfam" id="PF13177">
    <property type="entry name" value="DNA_pol3_delta2"/>
    <property type="match status" value="1"/>
</dbReference>
<dbReference type="GO" id="GO:0005663">
    <property type="term" value="C:DNA replication factor C complex"/>
    <property type="evidence" value="ECO:0007669"/>
    <property type="project" value="TreeGrafter"/>
</dbReference>
<dbReference type="GO" id="GO:0006281">
    <property type="term" value="P:DNA repair"/>
    <property type="evidence" value="ECO:0007669"/>
    <property type="project" value="UniProtKB-ARBA"/>
</dbReference>
<dbReference type="FunFam" id="1.10.8.60:FF:000030">
    <property type="entry name" value="replication factor C subunit 3"/>
    <property type="match status" value="1"/>
</dbReference>
<comment type="subcellular location">
    <subcellularLocation>
        <location evidence="1">Nucleus</location>
    </subcellularLocation>
</comment>
<dbReference type="Proteomes" id="UP000011083">
    <property type="component" value="Unassembled WGS sequence"/>
</dbReference>
<evidence type="ECO:0000256" key="4">
    <source>
        <dbReference type="ARBA" id="ARBA00023242"/>
    </source>
</evidence>
<comment type="similarity">
    <text evidence="2">Belongs to the activator 1 small subunits family.</text>
</comment>
<dbReference type="Gene3D" id="3.40.50.300">
    <property type="entry name" value="P-loop containing nucleotide triphosphate hydrolases"/>
    <property type="match status" value="1"/>
</dbReference>
<dbReference type="VEuPathDB" id="AmoebaDB:ACA1_039460"/>
<sequence length="303" mass="34849">MALLRELFDAGVEKLKIDHRDFKLPSSTTIELSIVSSAYHIELNPSDAGYHDRLVVQEVIKEIAQSPPLDTTNKPPFKVVVLNEVERLSKEAQHALRRTMEKYMSVCRLILCCNSTSKVIDPVRSRCLMIRVAAPSLDEVTKSLQAISKKEGITLPPELARSIAVQSDRNLRKAILMLQATHTAKYPFEKGQRVEMTDWEEFIVRLAQFIIDEQSPKRLMDVRNQLYELLSHCIPPEVIIKKLALELLKKLDTSVKYEVIRWAAFYEHRMQMGSKAIFHLEAFVAKFMSIYKRFLISSMIGFE</sequence>
<dbReference type="EMBL" id="KB007822">
    <property type="protein sequence ID" value="ELR24424.1"/>
    <property type="molecule type" value="Genomic_DNA"/>
</dbReference>
<dbReference type="RefSeq" id="XP_004354812.1">
    <property type="nucleotide sequence ID" value="XM_004354760.1"/>
</dbReference>
<evidence type="ECO:0000256" key="1">
    <source>
        <dbReference type="ARBA" id="ARBA00004123"/>
    </source>
</evidence>
<dbReference type="GO" id="GO:0006271">
    <property type="term" value="P:DNA strand elongation involved in DNA replication"/>
    <property type="evidence" value="ECO:0007669"/>
    <property type="project" value="UniProtKB-ARBA"/>
</dbReference>
<dbReference type="Pfam" id="PF21960">
    <property type="entry name" value="RCF1-5-like_lid"/>
    <property type="match status" value="1"/>
</dbReference>
<dbReference type="Gene3D" id="1.20.272.10">
    <property type="match status" value="1"/>
</dbReference>
<dbReference type="Gene3D" id="1.10.8.60">
    <property type="match status" value="1"/>
</dbReference>
<dbReference type="SUPFAM" id="SSF52540">
    <property type="entry name" value="P-loop containing nucleoside triphosphate hydrolases"/>
    <property type="match status" value="1"/>
</dbReference>
<dbReference type="GO" id="GO:0005634">
    <property type="term" value="C:nucleus"/>
    <property type="evidence" value="ECO:0007669"/>
    <property type="project" value="UniProtKB-SubCell"/>
</dbReference>
<dbReference type="KEGG" id="acan:ACA1_039460"/>
<dbReference type="InterPro" id="IPR008921">
    <property type="entry name" value="DNA_pol3_clamp-load_cplx_C"/>
</dbReference>
<dbReference type="FunFam" id="1.20.272.10:FF:000002">
    <property type="entry name" value="Replication factor C subunit 3"/>
    <property type="match status" value="1"/>
</dbReference>
<dbReference type="GO" id="GO:0003677">
    <property type="term" value="F:DNA binding"/>
    <property type="evidence" value="ECO:0007669"/>
    <property type="project" value="InterPro"/>
</dbReference>
<evidence type="ECO:0000256" key="2">
    <source>
        <dbReference type="ARBA" id="ARBA00005378"/>
    </source>
</evidence>
<dbReference type="FunFam" id="3.40.50.300:FF:000136">
    <property type="entry name" value="Replication factor C subunit 5"/>
    <property type="match status" value="1"/>
</dbReference>
<protein>
    <submittedName>
        <fullName evidence="5">Replication factor C (Activator 1) 3, putative</fullName>
    </submittedName>
</protein>
<dbReference type="STRING" id="1257118.L8HFV8"/>
<reference evidence="5 6" key="1">
    <citation type="journal article" date="2013" name="Genome Biol.">
        <title>Genome of Acanthamoeba castellanii highlights extensive lateral gene transfer and early evolution of tyrosine kinase signaling.</title>
        <authorList>
            <person name="Clarke M."/>
            <person name="Lohan A.J."/>
            <person name="Liu B."/>
            <person name="Lagkouvardos I."/>
            <person name="Roy S."/>
            <person name="Zafar N."/>
            <person name="Bertelli C."/>
            <person name="Schilde C."/>
            <person name="Kianianmomeni A."/>
            <person name="Burglin T.R."/>
            <person name="Frech C."/>
            <person name="Turcotte B."/>
            <person name="Kopec K.O."/>
            <person name="Synnott J.M."/>
            <person name="Choo C."/>
            <person name="Paponov I."/>
            <person name="Finkler A."/>
            <person name="Soon Heng Tan C."/>
            <person name="Hutchins A.P."/>
            <person name="Weinmeier T."/>
            <person name="Rattei T."/>
            <person name="Chu J.S."/>
            <person name="Gimenez G."/>
            <person name="Irimia M."/>
            <person name="Rigden D.J."/>
            <person name="Fitzpatrick D.A."/>
            <person name="Lorenzo-Morales J."/>
            <person name="Bateman A."/>
            <person name="Chiu C.H."/>
            <person name="Tang P."/>
            <person name="Hegemann P."/>
            <person name="Fromm H."/>
            <person name="Raoult D."/>
            <person name="Greub G."/>
            <person name="Miranda-Saavedra D."/>
            <person name="Chen N."/>
            <person name="Nash P."/>
            <person name="Ginger M.L."/>
            <person name="Horn M."/>
            <person name="Schaap P."/>
            <person name="Caler L."/>
            <person name="Loftus B."/>
        </authorList>
    </citation>
    <scope>NUCLEOTIDE SEQUENCE [LARGE SCALE GENOMIC DNA]</scope>
    <source>
        <strain evidence="5 6">Neff</strain>
    </source>
</reference>
<dbReference type="OrthoDB" id="761538at2759"/>
<organism evidence="5 6">
    <name type="scientific">Acanthamoeba castellanii (strain ATCC 30010 / Neff)</name>
    <dbReference type="NCBI Taxonomy" id="1257118"/>
    <lineage>
        <taxon>Eukaryota</taxon>
        <taxon>Amoebozoa</taxon>
        <taxon>Discosea</taxon>
        <taxon>Longamoebia</taxon>
        <taxon>Centramoebida</taxon>
        <taxon>Acanthamoebidae</taxon>
        <taxon>Acanthamoeba</taxon>
    </lineage>
</organism>
<dbReference type="OMA" id="LKADIMH"/>
<keyword evidence="4" id="KW-0539">Nucleus</keyword>
<proteinExistence type="inferred from homology"/>
<dbReference type="Pfam" id="PF22534">
    <property type="entry name" value="RFC_C"/>
    <property type="match status" value="1"/>
</dbReference>
<keyword evidence="3" id="KW-0235">DNA replication</keyword>
<evidence type="ECO:0000313" key="5">
    <source>
        <dbReference type="EMBL" id="ELR24424.1"/>
    </source>
</evidence>
<evidence type="ECO:0000256" key="3">
    <source>
        <dbReference type="ARBA" id="ARBA00022705"/>
    </source>
</evidence>
<dbReference type="PANTHER" id="PTHR11669">
    <property type="entry name" value="REPLICATION FACTOR C / DNA POLYMERASE III GAMMA-TAU SUBUNIT"/>
    <property type="match status" value="1"/>
</dbReference>
<dbReference type="InterPro" id="IPR050238">
    <property type="entry name" value="DNA_Rep/Repair_Clamp_Loader"/>
</dbReference>
<gene>
    <name evidence="5" type="ORF">ACA1_039460</name>
</gene>
<evidence type="ECO:0000313" key="6">
    <source>
        <dbReference type="Proteomes" id="UP000011083"/>
    </source>
</evidence>
<dbReference type="GeneID" id="14925445"/>
<dbReference type="SUPFAM" id="SSF48019">
    <property type="entry name" value="post-AAA+ oligomerization domain-like"/>
    <property type="match status" value="1"/>
</dbReference>
<dbReference type="InterPro" id="IPR027417">
    <property type="entry name" value="P-loop_NTPase"/>
</dbReference>
<dbReference type="AlphaFoldDB" id="L8HFV8"/>
<keyword evidence="6" id="KW-1185">Reference proteome</keyword>
<dbReference type="PANTHER" id="PTHR11669:SF1">
    <property type="entry name" value="REPLICATION FACTOR C SUBUNIT 3"/>
    <property type="match status" value="1"/>
</dbReference>
<dbReference type="GO" id="GO:0003689">
    <property type="term" value="F:DNA clamp loader activity"/>
    <property type="evidence" value="ECO:0007669"/>
    <property type="project" value="TreeGrafter"/>
</dbReference>
<name>L8HFV8_ACACF</name>
<accession>L8HFV8</accession>